<protein>
    <submittedName>
        <fullName evidence="1">Uncharacterized protein</fullName>
    </submittedName>
</protein>
<dbReference type="AlphaFoldDB" id="A0A3P8KFZ8"/>
<gene>
    <name evidence="1" type="ORF">ECPE_LOCUS6942</name>
</gene>
<evidence type="ECO:0000313" key="2">
    <source>
        <dbReference type="Proteomes" id="UP000272942"/>
    </source>
</evidence>
<accession>A0A3P8KFZ8</accession>
<name>A0A3P8KFZ8_9TREM</name>
<keyword evidence="2" id="KW-1185">Reference proteome</keyword>
<evidence type="ECO:0000313" key="1">
    <source>
        <dbReference type="EMBL" id="VDP79743.1"/>
    </source>
</evidence>
<dbReference type="OrthoDB" id="2384430at2759"/>
<sequence length="163" mass="18093">MGELNYSPALFNLGVWYELRAAACSDADSAVKMKYQSKAEERYKQAVLTDNHPIAAYNLACLLLRTGRREVQVGDHKESVTHLMQIAADSGVELKCISTIFRPAVVSVSILRDDFTTNIGGVVTDFRQAIRSIVFYSHFTCYSSPWCHVLNKSLTLVEVSPSG</sequence>
<dbReference type="EMBL" id="UZAN01043986">
    <property type="protein sequence ID" value="VDP79743.1"/>
    <property type="molecule type" value="Genomic_DNA"/>
</dbReference>
<reference evidence="1 2" key="1">
    <citation type="submission" date="2018-11" db="EMBL/GenBank/DDBJ databases">
        <authorList>
            <consortium name="Pathogen Informatics"/>
        </authorList>
    </citation>
    <scope>NUCLEOTIDE SEQUENCE [LARGE SCALE GENOMIC DNA]</scope>
    <source>
        <strain evidence="1 2">Egypt</strain>
    </source>
</reference>
<organism evidence="1 2">
    <name type="scientific">Echinostoma caproni</name>
    <dbReference type="NCBI Taxonomy" id="27848"/>
    <lineage>
        <taxon>Eukaryota</taxon>
        <taxon>Metazoa</taxon>
        <taxon>Spiralia</taxon>
        <taxon>Lophotrochozoa</taxon>
        <taxon>Platyhelminthes</taxon>
        <taxon>Trematoda</taxon>
        <taxon>Digenea</taxon>
        <taxon>Plagiorchiida</taxon>
        <taxon>Echinostomata</taxon>
        <taxon>Echinostomatoidea</taxon>
        <taxon>Echinostomatidae</taxon>
        <taxon>Echinostoma</taxon>
    </lineage>
</organism>
<proteinExistence type="predicted"/>
<dbReference type="Proteomes" id="UP000272942">
    <property type="component" value="Unassembled WGS sequence"/>
</dbReference>